<dbReference type="Pfam" id="PF13733">
    <property type="entry name" value="Glyco_transf_7N"/>
    <property type="match status" value="1"/>
</dbReference>
<feature type="non-terminal residue" evidence="13">
    <location>
        <position position="1"/>
    </location>
</feature>
<evidence type="ECO:0000259" key="12">
    <source>
        <dbReference type="Pfam" id="PF13733"/>
    </source>
</evidence>
<proteinExistence type="inferred from homology"/>
<evidence type="ECO:0000256" key="1">
    <source>
        <dbReference type="ARBA" id="ARBA00004606"/>
    </source>
</evidence>
<evidence type="ECO:0000256" key="3">
    <source>
        <dbReference type="ARBA" id="ARBA00005735"/>
    </source>
</evidence>
<evidence type="ECO:0000313" key="13">
    <source>
        <dbReference type="EMBL" id="CAG7717506.1"/>
    </source>
</evidence>
<keyword evidence="4" id="KW-0328">Glycosyltransferase</keyword>
<comment type="caution">
    <text evidence="13">The sequence shown here is derived from an EMBL/GenBank/DDBJ whole genome shotgun (WGS) entry which is preliminary data.</text>
</comment>
<evidence type="ECO:0000256" key="10">
    <source>
        <dbReference type="ARBA" id="ARBA00023180"/>
    </source>
</evidence>
<keyword evidence="9" id="KW-0472">Membrane</keyword>
<evidence type="ECO:0000256" key="2">
    <source>
        <dbReference type="ARBA" id="ARBA00004922"/>
    </source>
</evidence>
<feature type="domain" description="Galactosyltransferase C-terminal" evidence="11">
    <location>
        <begin position="81"/>
        <end position="157"/>
    </location>
</feature>
<evidence type="ECO:0000256" key="5">
    <source>
        <dbReference type="ARBA" id="ARBA00022679"/>
    </source>
</evidence>
<gene>
    <name evidence="13" type="ORF">AFUS01_LOCUS6962</name>
</gene>
<keyword evidence="6" id="KW-0812">Transmembrane</keyword>
<keyword evidence="5" id="KW-0808">Transferase</keyword>
<dbReference type="PANTHER" id="PTHR19300">
    <property type="entry name" value="BETA-1,4-GALACTOSYLTRANSFERASE"/>
    <property type="match status" value="1"/>
</dbReference>
<keyword evidence="10" id="KW-0325">Glycoprotein</keyword>
<evidence type="ECO:0000256" key="8">
    <source>
        <dbReference type="ARBA" id="ARBA00022989"/>
    </source>
</evidence>
<accession>A0A8J2JDC8</accession>
<evidence type="ECO:0000256" key="4">
    <source>
        <dbReference type="ARBA" id="ARBA00022676"/>
    </source>
</evidence>
<dbReference type="GO" id="GO:0016020">
    <property type="term" value="C:membrane"/>
    <property type="evidence" value="ECO:0007669"/>
    <property type="project" value="UniProtKB-SubCell"/>
</dbReference>
<keyword evidence="14" id="KW-1185">Reference proteome</keyword>
<dbReference type="PANTHER" id="PTHR19300:SF57">
    <property type="entry name" value="BETA-1,4-N-ACETYLGALACTOSAMINYLTRANSFERASE"/>
    <property type="match status" value="1"/>
</dbReference>
<dbReference type="GO" id="GO:0005794">
    <property type="term" value="C:Golgi apparatus"/>
    <property type="evidence" value="ECO:0007669"/>
    <property type="project" value="TreeGrafter"/>
</dbReference>
<evidence type="ECO:0000256" key="9">
    <source>
        <dbReference type="ARBA" id="ARBA00023136"/>
    </source>
</evidence>
<dbReference type="InterPro" id="IPR027791">
    <property type="entry name" value="Galactosyl_T_C"/>
</dbReference>
<name>A0A8J2JDC8_9HEXA</name>
<dbReference type="GO" id="GO:0005975">
    <property type="term" value="P:carbohydrate metabolic process"/>
    <property type="evidence" value="ECO:0007669"/>
    <property type="project" value="InterPro"/>
</dbReference>
<dbReference type="GO" id="GO:0006688">
    <property type="term" value="P:glycosphingolipid biosynthetic process"/>
    <property type="evidence" value="ECO:0007669"/>
    <property type="project" value="TreeGrafter"/>
</dbReference>
<evidence type="ECO:0000256" key="6">
    <source>
        <dbReference type="ARBA" id="ARBA00022692"/>
    </source>
</evidence>
<sequence length="230" mass="26548">WKHLKTLLSVLHPMLRRQELAYQIFVVEQHGNYTFNKGILMNTGFLLAMNASSFDCVVFHDVDLIPEDDRNLYHCASKKPRHLSVAIDSLDYRLPYNSLVGGVFAIRVEDFVQVNGYSNLFWGWGGEDDDISSRLMASHLQISRPNPSQARYKMLGHGRRSVNKYLTSLIKTSRIRFPKDGLTTCKFRLVEEKFEPLFTHYVVDVGLPSYVVHNKTLKLSEEIPLPQKYL</sequence>
<protein>
    <submittedName>
        <fullName evidence="13">Uncharacterized protein</fullName>
    </submittedName>
</protein>
<comment type="pathway">
    <text evidence="2">Protein modification; protein glycosylation.</text>
</comment>
<organism evidence="13 14">
    <name type="scientific">Allacma fusca</name>
    <dbReference type="NCBI Taxonomy" id="39272"/>
    <lineage>
        <taxon>Eukaryota</taxon>
        <taxon>Metazoa</taxon>
        <taxon>Ecdysozoa</taxon>
        <taxon>Arthropoda</taxon>
        <taxon>Hexapoda</taxon>
        <taxon>Collembola</taxon>
        <taxon>Symphypleona</taxon>
        <taxon>Sminthuridae</taxon>
        <taxon>Allacma</taxon>
    </lineage>
</organism>
<dbReference type="Pfam" id="PF02709">
    <property type="entry name" value="Glyco_transf_7C"/>
    <property type="match status" value="1"/>
</dbReference>
<dbReference type="GO" id="GO:0008378">
    <property type="term" value="F:galactosyltransferase activity"/>
    <property type="evidence" value="ECO:0007669"/>
    <property type="project" value="TreeGrafter"/>
</dbReference>
<dbReference type="AlphaFoldDB" id="A0A8J2JDC8"/>
<dbReference type="EMBL" id="CAJVCH010046430">
    <property type="protein sequence ID" value="CAG7717506.1"/>
    <property type="molecule type" value="Genomic_DNA"/>
</dbReference>
<comment type="subcellular location">
    <subcellularLocation>
        <location evidence="1">Membrane</location>
        <topology evidence="1">Single-pass type II membrane protein</topology>
    </subcellularLocation>
</comment>
<reference evidence="13" key="1">
    <citation type="submission" date="2021-06" db="EMBL/GenBank/DDBJ databases">
        <authorList>
            <person name="Hodson N. C."/>
            <person name="Mongue J. A."/>
            <person name="Jaron S. K."/>
        </authorList>
    </citation>
    <scope>NUCLEOTIDE SEQUENCE</scope>
</reference>
<evidence type="ECO:0000256" key="7">
    <source>
        <dbReference type="ARBA" id="ARBA00022968"/>
    </source>
</evidence>
<dbReference type="GO" id="GO:0033842">
    <property type="term" value="F:N-acetyl-beta-glucosaminyl-derivative 4-beta-N-acetylgalactosaminyltransferase activity"/>
    <property type="evidence" value="ECO:0007669"/>
    <property type="project" value="TreeGrafter"/>
</dbReference>
<feature type="domain" description="Galactosyltransferase N-terminal" evidence="12">
    <location>
        <begin position="2"/>
        <end position="75"/>
    </location>
</feature>
<evidence type="ECO:0000313" key="14">
    <source>
        <dbReference type="Proteomes" id="UP000708208"/>
    </source>
</evidence>
<keyword evidence="7" id="KW-0735">Signal-anchor</keyword>
<comment type="similarity">
    <text evidence="3">Belongs to the glycosyltransferase 7 family.</text>
</comment>
<dbReference type="OrthoDB" id="10038994at2759"/>
<dbReference type="InterPro" id="IPR003859">
    <property type="entry name" value="Galactosyl_T"/>
</dbReference>
<evidence type="ECO:0000259" key="11">
    <source>
        <dbReference type="Pfam" id="PF02709"/>
    </source>
</evidence>
<dbReference type="Proteomes" id="UP000708208">
    <property type="component" value="Unassembled WGS sequence"/>
</dbReference>
<dbReference type="InterPro" id="IPR027995">
    <property type="entry name" value="Galactosyl_T_N"/>
</dbReference>
<keyword evidence="8" id="KW-1133">Transmembrane helix</keyword>